<organism evidence="1 2">
    <name type="scientific">Panagrolaimus superbus</name>
    <dbReference type="NCBI Taxonomy" id="310955"/>
    <lineage>
        <taxon>Eukaryota</taxon>
        <taxon>Metazoa</taxon>
        <taxon>Ecdysozoa</taxon>
        <taxon>Nematoda</taxon>
        <taxon>Chromadorea</taxon>
        <taxon>Rhabditida</taxon>
        <taxon>Tylenchina</taxon>
        <taxon>Panagrolaimomorpha</taxon>
        <taxon>Panagrolaimoidea</taxon>
        <taxon>Panagrolaimidae</taxon>
        <taxon>Panagrolaimus</taxon>
    </lineage>
</organism>
<evidence type="ECO:0000313" key="2">
    <source>
        <dbReference type="WBParaSite" id="PSU_v2.g19733.t1"/>
    </source>
</evidence>
<reference evidence="2" key="1">
    <citation type="submission" date="2022-11" db="UniProtKB">
        <authorList>
            <consortium name="WormBaseParasite"/>
        </authorList>
    </citation>
    <scope>IDENTIFICATION</scope>
</reference>
<proteinExistence type="predicted"/>
<dbReference type="Proteomes" id="UP000887577">
    <property type="component" value="Unplaced"/>
</dbReference>
<evidence type="ECO:0000313" key="1">
    <source>
        <dbReference type="Proteomes" id="UP000887577"/>
    </source>
</evidence>
<protein>
    <submittedName>
        <fullName evidence="2">Uncharacterized protein</fullName>
    </submittedName>
</protein>
<accession>A0A914YJN6</accession>
<dbReference type="WBParaSite" id="PSU_v2.g19733.t1">
    <property type="protein sequence ID" value="PSU_v2.g19733.t1"/>
    <property type="gene ID" value="PSU_v2.g19733"/>
</dbReference>
<name>A0A914YJN6_9BILA</name>
<keyword evidence="1" id="KW-1185">Reference proteome</keyword>
<dbReference type="AlphaFoldDB" id="A0A914YJN6"/>
<sequence length="87" mass="9114">MVEAEHTVLVDPLADGADDFLGALAVAADRLFQHQACRRGEGAALGQAFAGGDVQARRDGQVADALAVHQVGDRGGNRVDVAQVHRR</sequence>